<organism evidence="2 3">
    <name type="scientific">Coraliomargarita akajimensis (strain DSM 45221 / IAM 15411 / JCM 23193 / KCTC 12865 / 04OKA010-24)</name>
    <dbReference type="NCBI Taxonomy" id="583355"/>
    <lineage>
        <taxon>Bacteria</taxon>
        <taxon>Pseudomonadati</taxon>
        <taxon>Verrucomicrobiota</taxon>
        <taxon>Opitutia</taxon>
        <taxon>Puniceicoccales</taxon>
        <taxon>Coraliomargaritaceae</taxon>
        <taxon>Coraliomargarita</taxon>
    </lineage>
</organism>
<feature type="transmembrane region" description="Helical" evidence="1">
    <location>
        <begin position="21"/>
        <end position="39"/>
    </location>
</feature>
<dbReference type="InterPro" id="IPR008523">
    <property type="entry name" value="DUF805"/>
</dbReference>
<name>D5EIV1_CORAD</name>
<dbReference type="OrthoDB" id="194282at2"/>
<keyword evidence="1" id="KW-1133">Transmembrane helix</keyword>
<evidence type="ECO:0008006" key="4">
    <source>
        <dbReference type="Google" id="ProtNLM"/>
    </source>
</evidence>
<accession>D5EIV1</accession>
<gene>
    <name evidence="2" type="ordered locus">Caka_1330</name>
</gene>
<evidence type="ECO:0000256" key="1">
    <source>
        <dbReference type="SAM" id="Phobius"/>
    </source>
</evidence>
<feature type="transmembrane region" description="Helical" evidence="1">
    <location>
        <begin position="83"/>
        <end position="103"/>
    </location>
</feature>
<dbReference type="Proteomes" id="UP000000925">
    <property type="component" value="Chromosome"/>
</dbReference>
<protein>
    <recommendedName>
        <fullName evidence="4">DUF805 domain-containing protein</fullName>
    </recommendedName>
</protein>
<reference evidence="2 3" key="1">
    <citation type="journal article" date="2010" name="Stand. Genomic Sci.">
        <title>Complete genome sequence of Coraliomargarita akajimensis type strain (04OKA010-24).</title>
        <authorList>
            <person name="Mavromatis K."/>
            <person name="Abt B."/>
            <person name="Brambilla E."/>
            <person name="Lapidus A."/>
            <person name="Copeland A."/>
            <person name="Deshpande S."/>
            <person name="Nolan M."/>
            <person name="Lucas S."/>
            <person name="Tice H."/>
            <person name="Cheng J.F."/>
            <person name="Han C."/>
            <person name="Detter J.C."/>
            <person name="Woyke T."/>
            <person name="Goodwin L."/>
            <person name="Pitluck S."/>
            <person name="Held B."/>
            <person name="Brettin T."/>
            <person name="Tapia R."/>
            <person name="Ivanova N."/>
            <person name="Mikhailova N."/>
            <person name="Pati A."/>
            <person name="Liolios K."/>
            <person name="Chen A."/>
            <person name="Palaniappan K."/>
            <person name="Land M."/>
            <person name="Hauser L."/>
            <person name="Chang Y.J."/>
            <person name="Jeffries C.D."/>
            <person name="Rohde M."/>
            <person name="Goker M."/>
            <person name="Bristow J."/>
            <person name="Eisen J.A."/>
            <person name="Markowitz V."/>
            <person name="Hugenholtz P."/>
            <person name="Klenk H.P."/>
            <person name="Kyrpides N.C."/>
        </authorList>
    </citation>
    <scope>NUCLEOTIDE SEQUENCE [LARGE SCALE GENOMIC DNA]</scope>
    <source>
        <strain evidence="3">DSM 45221 / IAM 15411 / JCM 23193 / KCTC 12865</strain>
    </source>
</reference>
<dbReference type="Pfam" id="PF05656">
    <property type="entry name" value="DUF805"/>
    <property type="match status" value="1"/>
</dbReference>
<evidence type="ECO:0000313" key="3">
    <source>
        <dbReference type="Proteomes" id="UP000000925"/>
    </source>
</evidence>
<dbReference type="RefSeq" id="WP_013043072.1">
    <property type="nucleotide sequence ID" value="NC_014008.1"/>
</dbReference>
<dbReference type="GO" id="GO:0016020">
    <property type="term" value="C:membrane"/>
    <property type="evidence" value="ECO:0007669"/>
    <property type="project" value="InterPro"/>
</dbReference>
<dbReference type="EMBL" id="CP001998">
    <property type="protein sequence ID" value="ADE54350.1"/>
    <property type="molecule type" value="Genomic_DNA"/>
</dbReference>
<evidence type="ECO:0000313" key="2">
    <source>
        <dbReference type="EMBL" id="ADE54350.1"/>
    </source>
</evidence>
<sequence length="110" mass="12081">MTESFFSSEGRIGRLLFAGRVLLLLLLTALVFFLGIRHFSHDEAHAFLMPLAYFAGVVASVFATFGILMNLIKRLHDMNKPVILSALIFVPGVNVLMVLYASLVPGVGEE</sequence>
<dbReference type="AlphaFoldDB" id="D5EIV1"/>
<dbReference type="KEGG" id="caa:Caka_1330"/>
<proteinExistence type="predicted"/>
<keyword evidence="3" id="KW-1185">Reference proteome</keyword>
<keyword evidence="1" id="KW-0472">Membrane</keyword>
<feature type="transmembrane region" description="Helical" evidence="1">
    <location>
        <begin position="51"/>
        <end position="71"/>
    </location>
</feature>
<dbReference type="HOGENOM" id="CLU_2166698_0_0_0"/>
<keyword evidence="1" id="KW-0812">Transmembrane</keyword>